<dbReference type="Pfam" id="PF13517">
    <property type="entry name" value="FG-GAP_3"/>
    <property type="match status" value="1"/>
</dbReference>
<evidence type="ECO:0000313" key="3">
    <source>
        <dbReference type="EMBL" id="MBM2354975.1"/>
    </source>
</evidence>
<feature type="chain" id="PRO_5040375458" evidence="2">
    <location>
        <begin position="18"/>
        <end position="238"/>
    </location>
</feature>
<comment type="caution">
    <text evidence="3">The sequence shown here is derived from an EMBL/GenBank/DDBJ whole genome shotgun (WGS) entry which is preliminary data.</text>
</comment>
<gene>
    <name evidence="3" type="ORF">JQX14_10520</name>
</gene>
<accession>A0A9Q2RVK2</accession>
<protein>
    <submittedName>
        <fullName evidence="3">VCBS repeat-containing protein</fullName>
    </submittedName>
</protein>
<evidence type="ECO:0000256" key="2">
    <source>
        <dbReference type="SAM" id="SignalP"/>
    </source>
</evidence>
<dbReference type="InterPro" id="IPR013517">
    <property type="entry name" value="FG-GAP"/>
</dbReference>
<dbReference type="InterPro" id="IPR028994">
    <property type="entry name" value="Integrin_alpha_N"/>
</dbReference>
<organism evidence="3 4">
    <name type="scientific">Pseudosulfitobacter pseudonitzschiae</name>
    <dbReference type="NCBI Taxonomy" id="1402135"/>
    <lineage>
        <taxon>Bacteria</taxon>
        <taxon>Pseudomonadati</taxon>
        <taxon>Pseudomonadota</taxon>
        <taxon>Alphaproteobacteria</taxon>
        <taxon>Rhodobacterales</taxon>
        <taxon>Roseobacteraceae</taxon>
        <taxon>Pseudosulfitobacter</taxon>
    </lineage>
</organism>
<evidence type="ECO:0000313" key="4">
    <source>
        <dbReference type="Proteomes" id="UP000809337"/>
    </source>
</evidence>
<name>A0A9Q2RVK2_9RHOB</name>
<dbReference type="RefSeq" id="WP_231034013.1">
    <property type="nucleotide sequence ID" value="NZ_JAJNGX010000005.1"/>
</dbReference>
<feature type="signal peptide" evidence="2">
    <location>
        <begin position="1"/>
        <end position="17"/>
    </location>
</feature>
<dbReference type="SUPFAM" id="SSF69318">
    <property type="entry name" value="Integrin alpha N-terminal domain"/>
    <property type="match status" value="1"/>
</dbReference>
<dbReference type="AlphaFoldDB" id="A0A9Q2RVK2"/>
<evidence type="ECO:0000256" key="1">
    <source>
        <dbReference type="ARBA" id="ARBA00022729"/>
    </source>
</evidence>
<keyword evidence="1 2" id="KW-0732">Signal</keyword>
<dbReference type="EMBL" id="JAFBWN010000005">
    <property type="protein sequence ID" value="MBM2354975.1"/>
    <property type="molecule type" value="Genomic_DNA"/>
</dbReference>
<dbReference type="Proteomes" id="UP000809337">
    <property type="component" value="Unassembled WGS sequence"/>
</dbReference>
<proteinExistence type="predicted"/>
<reference evidence="3" key="1">
    <citation type="submission" date="2021-01" db="EMBL/GenBank/DDBJ databases">
        <title>Diatom-associated Roseobacters Show Island Model of Population Structure.</title>
        <authorList>
            <person name="Qu L."/>
            <person name="Feng X."/>
            <person name="Chen Y."/>
            <person name="Li L."/>
            <person name="Wang X."/>
            <person name="Hu Z."/>
            <person name="Wang H."/>
            <person name="Luo H."/>
        </authorList>
    </citation>
    <scope>NUCLEOTIDE SEQUENCE</scope>
    <source>
        <strain evidence="3">SM26-45</strain>
    </source>
</reference>
<sequence length="238" mass="25799">MRLAALFWALLSAAAVAAPRAETRLGAYTAWYEAPTHRYGHGIMGNLPEWGRLCLAGPATQVCVTLPEAAVYEDMAPRLADLDHDGTPEAVVVESSVTQGAALVVYRLSQGTLVRIATPPIGARNRWLAPAAIADLDGDGRVEIAYVDRPHLARVLRIWRYENGALHHVTDQQGLTNHRIGDETIAGGLRTCGGTPEILTANADWSQIIATRLVSGRTQTRSLDRYSATALRRALTCR</sequence>